<gene>
    <name evidence="2" type="ORF">DFR29_11193</name>
</gene>
<name>A0A4R6YSF5_9GAMM</name>
<organism evidence="2 3">
    <name type="scientific">Tahibacter aquaticus</name>
    <dbReference type="NCBI Taxonomy" id="520092"/>
    <lineage>
        <taxon>Bacteria</taxon>
        <taxon>Pseudomonadati</taxon>
        <taxon>Pseudomonadota</taxon>
        <taxon>Gammaproteobacteria</taxon>
        <taxon>Lysobacterales</taxon>
        <taxon>Rhodanobacteraceae</taxon>
        <taxon>Tahibacter</taxon>
    </lineage>
</organism>
<proteinExistence type="predicted"/>
<evidence type="ECO:0000259" key="1">
    <source>
        <dbReference type="Pfam" id="PF23296"/>
    </source>
</evidence>
<evidence type="ECO:0000313" key="3">
    <source>
        <dbReference type="Proteomes" id="UP000295293"/>
    </source>
</evidence>
<dbReference type="Proteomes" id="UP000295293">
    <property type="component" value="Unassembled WGS sequence"/>
</dbReference>
<dbReference type="Pfam" id="PF23296">
    <property type="entry name" value="DUF7079"/>
    <property type="match status" value="1"/>
</dbReference>
<accession>A0A4R6YSF5</accession>
<keyword evidence="3" id="KW-1185">Reference proteome</keyword>
<evidence type="ECO:0000313" key="2">
    <source>
        <dbReference type="EMBL" id="TDR41181.1"/>
    </source>
</evidence>
<feature type="domain" description="DUF7079" evidence="1">
    <location>
        <begin position="10"/>
        <end position="102"/>
    </location>
</feature>
<sequence>MKAAADDLAARAPVWAALSQLYLDTESTDAYAETASALAASPYSLAELREILLYEVNPVLHWNLLSAAGEWQGFCQDWLRGQILRGQRWPRWWRRLATQTVVKNDWPAIAPRIEQWRTVHGLGPGTRQASIPTPPFR</sequence>
<dbReference type="AlphaFoldDB" id="A0A4R6YSF5"/>
<reference evidence="2 3" key="1">
    <citation type="submission" date="2019-03" db="EMBL/GenBank/DDBJ databases">
        <title>Genomic Encyclopedia of Type Strains, Phase IV (KMG-IV): sequencing the most valuable type-strain genomes for metagenomic binning, comparative biology and taxonomic classification.</title>
        <authorList>
            <person name="Goeker M."/>
        </authorList>
    </citation>
    <scope>NUCLEOTIDE SEQUENCE [LARGE SCALE GENOMIC DNA]</scope>
    <source>
        <strain evidence="2 3">DSM 21667</strain>
    </source>
</reference>
<dbReference type="RefSeq" id="WP_133819934.1">
    <property type="nucleotide sequence ID" value="NZ_SNZH01000011.1"/>
</dbReference>
<dbReference type="EMBL" id="SNZH01000011">
    <property type="protein sequence ID" value="TDR41181.1"/>
    <property type="molecule type" value="Genomic_DNA"/>
</dbReference>
<dbReference type="InterPro" id="IPR055507">
    <property type="entry name" value="DUF7079"/>
</dbReference>
<protein>
    <recommendedName>
        <fullName evidence="1">DUF7079 domain-containing protein</fullName>
    </recommendedName>
</protein>
<comment type="caution">
    <text evidence="2">The sequence shown here is derived from an EMBL/GenBank/DDBJ whole genome shotgun (WGS) entry which is preliminary data.</text>
</comment>
<dbReference type="OrthoDB" id="8684941at2"/>